<sequence length="371" mass="40169">MDIIVSGSSIAGLSAAYWLARSGHRVTVVEISPGVRRGGIAVDVRGGALEVAKDMGLHEEILRSRVPTADIYYFLDAAGTVKATFEPAVQFYDSPEDVEISRDRLSDILQDAVPAEVAFRYGLSLVSIREHGDGVEVALSDGTVHNCDLVVGADGMHSNVRSLTFGPERDHVRYLGLYVAIVKRCRTGRGMEGSHVYNSPGRMLMLRGDGEECSALLGFRSEPIDYDFRDLSAQRRIVKEAFRDDRAWKLPEVVAEIETAEDFYFDSVGQIRMPAWSRGRVVLLGDAAYCASFFSGMGTSLAMLGAFHLAQSLDSCGDDVAGGLAAYERAMRPVVDEAQAMADAGAAILFPETADAIEARNAELMAEAPMS</sequence>
<evidence type="ECO:0000313" key="3">
    <source>
        <dbReference type="Proteomes" id="UP000183413"/>
    </source>
</evidence>
<evidence type="ECO:0000259" key="1">
    <source>
        <dbReference type="Pfam" id="PF01494"/>
    </source>
</evidence>
<dbReference type="SUPFAM" id="SSF51905">
    <property type="entry name" value="FAD/NAD(P)-binding domain"/>
    <property type="match status" value="1"/>
</dbReference>
<reference evidence="2 3" key="1">
    <citation type="submission" date="2016-10" db="EMBL/GenBank/DDBJ databases">
        <authorList>
            <person name="de Groot N.N."/>
        </authorList>
    </citation>
    <scope>NUCLEOTIDE SEQUENCE [LARGE SCALE GENOMIC DNA]</scope>
    <source>
        <strain evidence="2 3">DSM 43067</strain>
    </source>
</reference>
<dbReference type="PRINTS" id="PR00420">
    <property type="entry name" value="RNGMNOXGNASE"/>
</dbReference>
<accession>A0A1I5TKS8</accession>
<dbReference type="PANTHER" id="PTHR46865:SF2">
    <property type="entry name" value="MONOOXYGENASE"/>
    <property type="match status" value="1"/>
</dbReference>
<gene>
    <name evidence="2" type="ORF">SAMN04489713_11832</name>
</gene>
<dbReference type="STRING" id="1993.SAMN04489713_11832"/>
<dbReference type="Gene3D" id="3.50.50.60">
    <property type="entry name" value="FAD/NAD(P)-binding domain"/>
    <property type="match status" value="1"/>
</dbReference>
<dbReference type="AlphaFoldDB" id="A0A1I5TKS8"/>
<dbReference type="GO" id="GO:0071949">
    <property type="term" value="F:FAD binding"/>
    <property type="evidence" value="ECO:0007669"/>
    <property type="project" value="InterPro"/>
</dbReference>
<keyword evidence="3" id="KW-1185">Reference proteome</keyword>
<dbReference type="RefSeq" id="WP_021591117.1">
    <property type="nucleotide sequence ID" value="NZ_FOVH01000018.1"/>
</dbReference>
<dbReference type="InterPro" id="IPR051704">
    <property type="entry name" value="FAD_aromatic-hydroxylase"/>
</dbReference>
<feature type="domain" description="FAD-binding" evidence="1">
    <location>
        <begin position="2"/>
        <end position="338"/>
    </location>
</feature>
<dbReference type="Pfam" id="PF01494">
    <property type="entry name" value="FAD_binding_3"/>
    <property type="match status" value="1"/>
</dbReference>
<proteinExistence type="predicted"/>
<protein>
    <submittedName>
        <fullName evidence="2">2-polyprenyl-6-methoxyphenol hydroxylase</fullName>
    </submittedName>
</protein>
<dbReference type="InterPro" id="IPR002938">
    <property type="entry name" value="FAD-bd"/>
</dbReference>
<dbReference type="eggNOG" id="COG0654">
    <property type="taxonomic scope" value="Bacteria"/>
</dbReference>
<dbReference type="InterPro" id="IPR036188">
    <property type="entry name" value="FAD/NAD-bd_sf"/>
</dbReference>
<dbReference type="Proteomes" id="UP000183413">
    <property type="component" value="Unassembled WGS sequence"/>
</dbReference>
<name>A0A1I5TKS8_9ACTN</name>
<dbReference type="InParanoid" id="A0A1I5TKS8"/>
<organism evidence="2 3">
    <name type="scientific">Actinomadura madurae</name>
    <dbReference type="NCBI Taxonomy" id="1993"/>
    <lineage>
        <taxon>Bacteria</taxon>
        <taxon>Bacillati</taxon>
        <taxon>Actinomycetota</taxon>
        <taxon>Actinomycetes</taxon>
        <taxon>Streptosporangiales</taxon>
        <taxon>Thermomonosporaceae</taxon>
        <taxon>Actinomadura</taxon>
    </lineage>
</organism>
<evidence type="ECO:0000313" key="2">
    <source>
        <dbReference type="EMBL" id="SFP83623.1"/>
    </source>
</evidence>
<dbReference type="EMBL" id="FOVH01000018">
    <property type="protein sequence ID" value="SFP83623.1"/>
    <property type="molecule type" value="Genomic_DNA"/>
</dbReference>
<dbReference type="PANTHER" id="PTHR46865">
    <property type="entry name" value="OXIDOREDUCTASE-RELATED"/>
    <property type="match status" value="1"/>
</dbReference>
<dbReference type="Gene3D" id="3.30.9.10">
    <property type="entry name" value="D-Amino Acid Oxidase, subunit A, domain 2"/>
    <property type="match status" value="1"/>
</dbReference>